<keyword evidence="3" id="KW-1185">Reference proteome</keyword>
<protein>
    <submittedName>
        <fullName evidence="2">Uncharacterized protein</fullName>
    </submittedName>
</protein>
<dbReference type="Proteomes" id="UP000887116">
    <property type="component" value="Unassembled WGS sequence"/>
</dbReference>
<feature type="region of interest" description="Disordered" evidence="1">
    <location>
        <begin position="1"/>
        <end position="31"/>
    </location>
</feature>
<dbReference type="OrthoDB" id="10512676at2759"/>
<feature type="compositionally biased region" description="Low complexity" evidence="1">
    <location>
        <begin position="1"/>
        <end position="14"/>
    </location>
</feature>
<accession>A0A8X6JLP4</accession>
<gene>
    <name evidence="2" type="ORF">TNCT_180511</name>
</gene>
<sequence length="69" mass="7325">MSSSSGLPSGSELGSEARHTGRQTKRGDLPWINSVSRAAPLLRGNRLLETPPGCSTLARLVSGIERVRP</sequence>
<evidence type="ECO:0000313" key="3">
    <source>
        <dbReference type="Proteomes" id="UP000887116"/>
    </source>
</evidence>
<dbReference type="AlphaFoldDB" id="A0A8X6JLP4"/>
<organism evidence="2 3">
    <name type="scientific">Trichonephila clavata</name>
    <name type="common">Joro spider</name>
    <name type="synonym">Nephila clavata</name>
    <dbReference type="NCBI Taxonomy" id="2740835"/>
    <lineage>
        <taxon>Eukaryota</taxon>
        <taxon>Metazoa</taxon>
        <taxon>Ecdysozoa</taxon>
        <taxon>Arthropoda</taxon>
        <taxon>Chelicerata</taxon>
        <taxon>Arachnida</taxon>
        <taxon>Araneae</taxon>
        <taxon>Araneomorphae</taxon>
        <taxon>Entelegynae</taxon>
        <taxon>Araneoidea</taxon>
        <taxon>Nephilidae</taxon>
        <taxon>Trichonephila</taxon>
    </lineage>
</organism>
<proteinExistence type="predicted"/>
<dbReference type="EMBL" id="BMAO01029238">
    <property type="protein sequence ID" value="GFR30428.1"/>
    <property type="molecule type" value="Genomic_DNA"/>
</dbReference>
<evidence type="ECO:0000313" key="2">
    <source>
        <dbReference type="EMBL" id="GFR30428.1"/>
    </source>
</evidence>
<comment type="caution">
    <text evidence="2">The sequence shown here is derived from an EMBL/GenBank/DDBJ whole genome shotgun (WGS) entry which is preliminary data.</text>
</comment>
<reference evidence="2" key="1">
    <citation type="submission" date="2020-07" db="EMBL/GenBank/DDBJ databases">
        <title>Multicomponent nature underlies the extraordinary mechanical properties of spider dragline silk.</title>
        <authorList>
            <person name="Kono N."/>
            <person name="Nakamura H."/>
            <person name="Mori M."/>
            <person name="Yoshida Y."/>
            <person name="Ohtoshi R."/>
            <person name="Malay A.D."/>
            <person name="Moran D.A.P."/>
            <person name="Tomita M."/>
            <person name="Numata K."/>
            <person name="Arakawa K."/>
        </authorList>
    </citation>
    <scope>NUCLEOTIDE SEQUENCE</scope>
</reference>
<name>A0A8X6JLP4_TRICU</name>
<evidence type="ECO:0000256" key="1">
    <source>
        <dbReference type="SAM" id="MobiDB-lite"/>
    </source>
</evidence>